<dbReference type="InterPro" id="IPR045853">
    <property type="entry name" value="Pep_chain_release_fac_I_sf"/>
</dbReference>
<feature type="domain" description="Prokaryotic-type class I peptide chain release factors" evidence="6">
    <location>
        <begin position="32"/>
        <end position="125"/>
    </location>
</feature>
<dbReference type="EMBL" id="GANO01003667">
    <property type="protein sequence ID" value="JAB56204.1"/>
    <property type="molecule type" value="mRNA"/>
</dbReference>
<accession>U5ERN3</accession>
<evidence type="ECO:0000256" key="4">
    <source>
        <dbReference type="ARBA" id="ARBA00023128"/>
    </source>
</evidence>
<dbReference type="GO" id="GO:0003747">
    <property type="term" value="F:translation release factor activity"/>
    <property type="evidence" value="ECO:0007669"/>
    <property type="project" value="InterPro"/>
</dbReference>
<dbReference type="InterPro" id="IPR052405">
    <property type="entry name" value="Mito_Transl_Release_Factor"/>
</dbReference>
<protein>
    <submittedName>
        <fullName evidence="7">Putative translational termination</fullName>
    </submittedName>
</protein>
<feature type="region of interest" description="Disordered" evidence="5">
    <location>
        <begin position="100"/>
        <end position="139"/>
    </location>
</feature>
<evidence type="ECO:0000259" key="6">
    <source>
        <dbReference type="Pfam" id="PF00472"/>
    </source>
</evidence>
<keyword evidence="3" id="KW-0809">Transit peptide</keyword>
<evidence type="ECO:0000256" key="5">
    <source>
        <dbReference type="SAM" id="MobiDB-lite"/>
    </source>
</evidence>
<dbReference type="AlphaFoldDB" id="U5ERN3"/>
<dbReference type="GO" id="GO:0005739">
    <property type="term" value="C:mitochondrion"/>
    <property type="evidence" value="ECO:0007669"/>
    <property type="project" value="UniProtKB-SubCell"/>
</dbReference>
<dbReference type="PANTHER" id="PTHR46203">
    <property type="entry name" value="PROBABLE PEPTIDE CHAIN RELEASE FACTOR C12ORF65"/>
    <property type="match status" value="1"/>
</dbReference>
<sequence>FSSLSSSILIRKISISSFHFKENVDFSLVPVLKENDLEERFVRGSGPGGQATNKTSNCVVLTHTPTGIVIKCHADRNLHKNRSEARRLLIEKLDQHFNGEQSVAEQNKRIAQRKSQETDRRRKKLQEMKKLWKERENVE</sequence>
<organism evidence="7">
    <name type="scientific">Corethrella appendiculata</name>
    <dbReference type="NCBI Taxonomy" id="1370023"/>
    <lineage>
        <taxon>Eukaryota</taxon>
        <taxon>Metazoa</taxon>
        <taxon>Ecdysozoa</taxon>
        <taxon>Arthropoda</taxon>
        <taxon>Hexapoda</taxon>
        <taxon>Insecta</taxon>
        <taxon>Pterygota</taxon>
        <taxon>Neoptera</taxon>
        <taxon>Endopterygota</taxon>
        <taxon>Diptera</taxon>
        <taxon>Nematocera</taxon>
        <taxon>Culicoidea</taxon>
        <taxon>Chaoboridae</taxon>
        <taxon>Corethrella</taxon>
    </lineage>
</organism>
<feature type="compositionally biased region" description="Basic and acidic residues" evidence="5">
    <location>
        <begin position="114"/>
        <end position="139"/>
    </location>
</feature>
<name>U5ERN3_9DIPT</name>
<evidence type="ECO:0000256" key="2">
    <source>
        <dbReference type="ARBA" id="ARBA00010835"/>
    </source>
</evidence>
<evidence type="ECO:0000256" key="3">
    <source>
        <dbReference type="ARBA" id="ARBA00022946"/>
    </source>
</evidence>
<dbReference type="InterPro" id="IPR000352">
    <property type="entry name" value="Pep_chain_release_fac_I"/>
</dbReference>
<comment type="subcellular location">
    <subcellularLocation>
        <location evidence="1">Mitochondrion</location>
    </subcellularLocation>
</comment>
<feature type="non-terminal residue" evidence="7">
    <location>
        <position position="1"/>
    </location>
</feature>
<dbReference type="Gene3D" id="3.30.160.20">
    <property type="match status" value="1"/>
</dbReference>
<evidence type="ECO:0000313" key="7">
    <source>
        <dbReference type="EMBL" id="JAB56204.1"/>
    </source>
</evidence>
<dbReference type="PANTHER" id="PTHR46203:SF1">
    <property type="entry name" value="MITOCHONDRIAL TRANSLATION RELEASE FACTOR IN RESCUE"/>
    <property type="match status" value="1"/>
</dbReference>
<comment type="similarity">
    <text evidence="2">Belongs to the prokaryotic/mitochondrial release factor family.</text>
</comment>
<evidence type="ECO:0000256" key="1">
    <source>
        <dbReference type="ARBA" id="ARBA00004173"/>
    </source>
</evidence>
<dbReference type="SUPFAM" id="SSF75620">
    <property type="entry name" value="Release factor"/>
    <property type="match status" value="1"/>
</dbReference>
<reference evidence="7" key="1">
    <citation type="journal article" date="2014" name="Insect Biochem. Mol. Biol.">
        <title>An insight into the sialome of the frog biting fly, Corethrella appendiculata.</title>
        <authorList>
            <person name="Ribeiro J.M.C."/>
            <person name="Chagas A.C."/>
            <person name="Pham V.M."/>
            <person name="Lounibos L.P."/>
            <person name="Calvo E."/>
        </authorList>
    </citation>
    <scope>NUCLEOTIDE SEQUENCE</scope>
    <source>
        <tissue evidence="7">Salivary glands</tissue>
    </source>
</reference>
<proteinExistence type="evidence at transcript level"/>
<keyword evidence="4" id="KW-0496">Mitochondrion</keyword>
<dbReference type="Pfam" id="PF00472">
    <property type="entry name" value="RF-1"/>
    <property type="match status" value="1"/>
</dbReference>